<evidence type="ECO:0000313" key="2">
    <source>
        <dbReference type="EMBL" id="CAG9325306.1"/>
    </source>
</evidence>
<feature type="transmembrane region" description="Helical" evidence="1">
    <location>
        <begin position="23"/>
        <end position="41"/>
    </location>
</feature>
<protein>
    <submittedName>
        <fullName evidence="2">Uncharacterized protein</fullName>
    </submittedName>
</protein>
<accession>A0AAU9JUB4</accession>
<keyword evidence="1" id="KW-0812">Transmembrane</keyword>
<feature type="transmembrane region" description="Helical" evidence="1">
    <location>
        <begin position="53"/>
        <end position="74"/>
    </location>
</feature>
<evidence type="ECO:0000256" key="1">
    <source>
        <dbReference type="SAM" id="Phobius"/>
    </source>
</evidence>
<dbReference type="AlphaFoldDB" id="A0AAU9JUB4"/>
<name>A0AAU9JUB4_9CILI</name>
<keyword evidence="1" id="KW-0472">Membrane</keyword>
<organism evidence="2 3">
    <name type="scientific">Blepharisma stoltei</name>
    <dbReference type="NCBI Taxonomy" id="1481888"/>
    <lineage>
        <taxon>Eukaryota</taxon>
        <taxon>Sar</taxon>
        <taxon>Alveolata</taxon>
        <taxon>Ciliophora</taxon>
        <taxon>Postciliodesmatophora</taxon>
        <taxon>Heterotrichea</taxon>
        <taxon>Heterotrichida</taxon>
        <taxon>Blepharismidae</taxon>
        <taxon>Blepharisma</taxon>
    </lineage>
</organism>
<keyword evidence="3" id="KW-1185">Reference proteome</keyword>
<proteinExistence type="predicted"/>
<dbReference type="Proteomes" id="UP001162131">
    <property type="component" value="Unassembled WGS sequence"/>
</dbReference>
<reference evidence="2" key="1">
    <citation type="submission" date="2021-09" db="EMBL/GenBank/DDBJ databases">
        <authorList>
            <consortium name="AG Swart"/>
            <person name="Singh M."/>
            <person name="Singh A."/>
            <person name="Seah K."/>
            <person name="Emmerich C."/>
        </authorList>
    </citation>
    <scope>NUCLEOTIDE SEQUENCE</scope>
    <source>
        <strain evidence="2">ATCC30299</strain>
    </source>
</reference>
<comment type="caution">
    <text evidence="2">The sequence shown here is derived from an EMBL/GenBank/DDBJ whole genome shotgun (WGS) entry which is preliminary data.</text>
</comment>
<evidence type="ECO:0000313" key="3">
    <source>
        <dbReference type="Proteomes" id="UP001162131"/>
    </source>
</evidence>
<feature type="transmembrane region" description="Helical" evidence="1">
    <location>
        <begin position="80"/>
        <end position="104"/>
    </location>
</feature>
<dbReference type="EMBL" id="CAJZBQ010000038">
    <property type="protein sequence ID" value="CAG9325306.1"/>
    <property type="molecule type" value="Genomic_DNA"/>
</dbReference>
<sequence>MVKTVVQTSLIVLNGTAKRSFDIAHGLIFIVFMAFYALFIFKIKPYNYSRFSWWQGMSIIGVIWLALLSFPGLITNNWNLSISLFVVLLSGWGIIILVGLYIQIKKFPSMLYRKKGYDPSTLFKFAFTFGKSSKISLENFNKLEV</sequence>
<gene>
    <name evidence="2" type="ORF">BSTOLATCC_MIC38569</name>
</gene>
<keyword evidence="1" id="KW-1133">Transmembrane helix</keyword>